<dbReference type="Gene3D" id="3.40.30.10">
    <property type="entry name" value="Glutaredoxin"/>
    <property type="match status" value="1"/>
</dbReference>
<evidence type="ECO:0000313" key="3">
    <source>
        <dbReference type="EMBL" id="MCV2867861.1"/>
    </source>
</evidence>
<dbReference type="EMBL" id="JAOWKY010000001">
    <property type="protein sequence ID" value="MCV2867861.1"/>
    <property type="molecule type" value="Genomic_DNA"/>
</dbReference>
<dbReference type="Proteomes" id="UP001652542">
    <property type="component" value="Unassembled WGS sequence"/>
</dbReference>
<dbReference type="Pfam" id="PF13410">
    <property type="entry name" value="GST_C_2"/>
    <property type="match status" value="1"/>
</dbReference>
<gene>
    <name evidence="3" type="ORF">OEW28_04405</name>
</gene>
<comment type="caution">
    <text evidence="3">The sequence shown here is derived from an EMBL/GenBank/DDBJ whole genome shotgun (WGS) entry which is preliminary data.</text>
</comment>
<dbReference type="Pfam" id="PF13417">
    <property type="entry name" value="GST_N_3"/>
    <property type="match status" value="1"/>
</dbReference>
<evidence type="ECO:0000259" key="1">
    <source>
        <dbReference type="PROSITE" id="PS50404"/>
    </source>
</evidence>
<dbReference type="RefSeq" id="WP_263733492.1">
    <property type="nucleotide sequence ID" value="NZ_JAOWKY010000001.1"/>
</dbReference>
<dbReference type="SUPFAM" id="SSF52833">
    <property type="entry name" value="Thioredoxin-like"/>
    <property type="match status" value="1"/>
</dbReference>
<dbReference type="InterPro" id="IPR010987">
    <property type="entry name" value="Glutathione-S-Trfase_C-like"/>
</dbReference>
<proteinExistence type="predicted"/>
<dbReference type="SUPFAM" id="SSF47616">
    <property type="entry name" value="GST C-terminal domain-like"/>
    <property type="match status" value="1"/>
</dbReference>
<organism evidence="3 4">
    <name type="scientific">Albidovulum marisflavi</name>
    <dbReference type="NCBI Taxonomy" id="2984159"/>
    <lineage>
        <taxon>Bacteria</taxon>
        <taxon>Pseudomonadati</taxon>
        <taxon>Pseudomonadota</taxon>
        <taxon>Alphaproteobacteria</taxon>
        <taxon>Rhodobacterales</taxon>
        <taxon>Paracoccaceae</taxon>
        <taxon>Albidovulum</taxon>
    </lineage>
</organism>
<dbReference type="CDD" id="cd00570">
    <property type="entry name" value="GST_N_family"/>
    <property type="match status" value="1"/>
</dbReference>
<dbReference type="InterPro" id="IPR004045">
    <property type="entry name" value="Glutathione_S-Trfase_N"/>
</dbReference>
<dbReference type="InterPro" id="IPR036282">
    <property type="entry name" value="Glutathione-S-Trfase_C_sf"/>
</dbReference>
<feature type="domain" description="GST C-terminal" evidence="2">
    <location>
        <begin position="92"/>
        <end position="209"/>
    </location>
</feature>
<dbReference type="Gene3D" id="1.20.1050.10">
    <property type="match status" value="1"/>
</dbReference>
<reference evidence="3 4" key="1">
    <citation type="submission" date="2022-10" db="EMBL/GenBank/DDBJ databases">
        <title>Defluviimonas sp. nov., isolated from ocean surface water.</title>
        <authorList>
            <person name="He W."/>
            <person name="Wang L."/>
            <person name="Zhang D.-F."/>
        </authorList>
    </citation>
    <scope>NUCLEOTIDE SEQUENCE [LARGE SCALE GENOMIC DNA]</scope>
    <source>
        <strain evidence="3 4">WL0002</strain>
    </source>
</reference>
<keyword evidence="4" id="KW-1185">Reference proteome</keyword>
<dbReference type="InterPro" id="IPR036249">
    <property type="entry name" value="Thioredoxin-like_sf"/>
</dbReference>
<dbReference type="PROSITE" id="PS50405">
    <property type="entry name" value="GST_CTER"/>
    <property type="match status" value="1"/>
</dbReference>
<dbReference type="PROSITE" id="PS50404">
    <property type="entry name" value="GST_NTER"/>
    <property type="match status" value="1"/>
</dbReference>
<evidence type="ECO:0000313" key="4">
    <source>
        <dbReference type="Proteomes" id="UP001652542"/>
    </source>
</evidence>
<name>A0ABT2Z9U0_9RHOB</name>
<sequence length="209" mass="22496">MGLTCHYIDGSPFARMIRVVARELALDMTEVEISEFPPSPAFFGLNPLGQAPVLVRDGTALFPTEIALMALGEAAGPSAPTGLRDVLPGLSERQLLAVVLSLGDQIAALRYRNWAGLAASGPNRLGFDLDERAGARISATLDWLEARIGPNGFRDDGIGFADVALACLLLWTESRGPIPWRGRKGIEIMVERMAARPSFASTAPRDWPN</sequence>
<accession>A0ABT2Z9U0</accession>
<feature type="domain" description="GST N-terminal" evidence="1">
    <location>
        <begin position="1"/>
        <end position="79"/>
    </location>
</feature>
<protein>
    <submittedName>
        <fullName evidence="3">Glutathione S-transferase family protein</fullName>
    </submittedName>
</protein>
<evidence type="ECO:0000259" key="2">
    <source>
        <dbReference type="PROSITE" id="PS50405"/>
    </source>
</evidence>